<organism evidence="1 2">
    <name type="scientific">Dermacentor silvarum</name>
    <name type="common">Tick</name>
    <dbReference type="NCBI Taxonomy" id="543639"/>
    <lineage>
        <taxon>Eukaryota</taxon>
        <taxon>Metazoa</taxon>
        <taxon>Ecdysozoa</taxon>
        <taxon>Arthropoda</taxon>
        <taxon>Chelicerata</taxon>
        <taxon>Arachnida</taxon>
        <taxon>Acari</taxon>
        <taxon>Parasitiformes</taxon>
        <taxon>Ixodida</taxon>
        <taxon>Ixodoidea</taxon>
        <taxon>Ixodidae</taxon>
        <taxon>Rhipicephalinae</taxon>
        <taxon>Dermacentor</taxon>
    </lineage>
</organism>
<gene>
    <name evidence="1" type="ORF">HPB49_019556</name>
</gene>
<dbReference type="EMBL" id="CM023477">
    <property type="protein sequence ID" value="KAH7938056.1"/>
    <property type="molecule type" value="Genomic_DNA"/>
</dbReference>
<keyword evidence="2" id="KW-1185">Reference proteome</keyword>
<reference evidence="1" key="1">
    <citation type="submission" date="2020-05" db="EMBL/GenBank/DDBJ databases">
        <title>Large-scale comparative analyses of tick genomes elucidate their genetic diversity and vector capacities.</title>
        <authorList>
            <person name="Jia N."/>
            <person name="Wang J."/>
            <person name="Shi W."/>
            <person name="Du L."/>
            <person name="Sun Y."/>
            <person name="Zhan W."/>
            <person name="Jiang J."/>
            <person name="Wang Q."/>
            <person name="Zhang B."/>
            <person name="Ji P."/>
            <person name="Sakyi L.B."/>
            <person name="Cui X."/>
            <person name="Yuan T."/>
            <person name="Jiang B."/>
            <person name="Yang W."/>
            <person name="Lam T.T.-Y."/>
            <person name="Chang Q."/>
            <person name="Ding S."/>
            <person name="Wang X."/>
            <person name="Zhu J."/>
            <person name="Ruan X."/>
            <person name="Zhao L."/>
            <person name="Wei J."/>
            <person name="Que T."/>
            <person name="Du C."/>
            <person name="Cheng J."/>
            <person name="Dai P."/>
            <person name="Han X."/>
            <person name="Huang E."/>
            <person name="Gao Y."/>
            <person name="Liu J."/>
            <person name="Shao H."/>
            <person name="Ye R."/>
            <person name="Li L."/>
            <person name="Wei W."/>
            <person name="Wang X."/>
            <person name="Wang C."/>
            <person name="Yang T."/>
            <person name="Huo Q."/>
            <person name="Li W."/>
            <person name="Guo W."/>
            <person name="Chen H."/>
            <person name="Zhou L."/>
            <person name="Ni X."/>
            <person name="Tian J."/>
            <person name="Zhou Y."/>
            <person name="Sheng Y."/>
            <person name="Liu T."/>
            <person name="Pan Y."/>
            <person name="Xia L."/>
            <person name="Li J."/>
            <person name="Zhao F."/>
            <person name="Cao W."/>
        </authorList>
    </citation>
    <scope>NUCLEOTIDE SEQUENCE</scope>
    <source>
        <strain evidence="1">Dsil-2018</strain>
    </source>
</reference>
<protein>
    <submittedName>
        <fullName evidence="1">Uncharacterized protein</fullName>
    </submittedName>
</protein>
<accession>A0ACB8CAT9</accession>
<sequence length="1597" mass="166703">MMGAAAAPVWMTNGGGCGGYYHCRQCQLGAVNRRSPVVIAAPLTREEGLAGGRAMNGPEGGGGPAAPVAGGLPGTSPPWAPPRHAVPKRKMAVAHGPLVPRNASPGQELRPCAEMLQQGGLLVAGTVDLASSARDPAVTSRDLLLPGGACRVSSPRDFHRPSREHRSSRDSRELPLRIDVGAPGASRDYNLSSSPGDFCFPPRDVTRDVASSSPSTRLSRSGDSARPKDSTSLSGASSNSIMSACSSTSVTPVVTPVTPPAAVTGCSGDVNMPSTVYGSSPGRKLEDTLAGLRLAPPRESVLVRGPGLSSATTRPQVTSPQILEQHISKIISENAAIVETLDPLWTKRYMRHNSSSSSSSSTTSGVCSGESSRSGSLGSSTTSSARKWSLDPSATALRGRLNPRRVSESALVRASVASPSSSSAVVPASPPIASVTSTVAGSASSPPDAPDGSIIRDLLLRHRGEGVDAAAGAACPKCGIWFRSAATLEVHLEHYCKAPNPPPKKRKISEPVLSSHHAAAASRFPFPPVSTRAADDMMTGRVAACSSVGGGSCRSNSVASFLPGPSTFDGKAPPLPGPPAASAPALPPLPPLVASTPPSMSPPVLTAAPVVTSTATPSPALLAPPLRANRPTSLALGSGASTLVGSTLVSPETPRPKKTCQQLYINGHAYTYLGLKCSTRSTYCCIYRPQPMYVAQEAAPPGLSMYSDWRVVPVADPVPGVTHVRLLTHYDSRQWLHTGAGRTTMSPCGAAAPLVTHSSYWLYRSRAPPKEPPREATAMESETSATSPQASVDMDEPMPSEATAPEEPMMESVPDASVATAEPPQVAPLLPPTLPPPPVPPAAPVPMATSSEGPGSPMQTDPVAVSKEDTVATAADGNGSSGSPKRVRIFEGGFKSNEAYTYVRGRGRGKYVCEECGIRCKKPSMLKKHIRTHTDLRPFSCHHCCFAFKTKGNLTKHMKSKAHHKKCTELGILPVPTTVDDSTQVDPDTLARQMSQRGWLSWLQELTAQKKDGAGDLCTATYEHGGASTPIGLLAVAAPSAAPLPPLSSGPPPLSIACNIPVITLTGPPNSASPLAPPPIASMVATCQVSEEQEAARSLLHLSAHVPDAAAWPGDGGPVMAPTSRTSPISIAASTGLMVAPATFVGGTGSPSNPGTSSELTVPEAGSWPQGGLPWLSSPPAGHRPRSFSMEMHERAAGIAEAEPTRRYSMSSLGRHPDEGGYVSGHNVRSYAREGGLLGTCLELGGPGSAGIPPHPHGVPVVSPSSESIGTAVSGGEEGRCGICHKSFTKASQLRMHVNIHYFERPFRCEACAVSFRTRGHLQKHRRSVGHYNRLNMNLAFGAPSADNPRPFKCADCQIAFRIHGHLAKHLRSKMHILKLECLGKLPFGMYAEMERSGVNLNEIDTSDCDNSLESLQVMAQKLYQHGEPTVGSPVASPVGVADSVSPLRSGGSPPPVIEAPPPPAWEGGALRPCHLCGRLLKSAKSLQVHLHCDHQAGAGIQQPDDEVGAVAQVHSPPLATPWLCSICQKAFPSQALLQQHFLSHTQPRPYVCDQCDAGFTSALLLTNHVANSHPAAADNILPPRVPLVQSPVLSTV</sequence>
<comment type="caution">
    <text evidence="1">The sequence shown here is derived from an EMBL/GenBank/DDBJ whole genome shotgun (WGS) entry which is preliminary data.</text>
</comment>
<evidence type="ECO:0000313" key="1">
    <source>
        <dbReference type="EMBL" id="KAH7938056.1"/>
    </source>
</evidence>
<dbReference type="Proteomes" id="UP000821865">
    <property type="component" value="Chromosome 8"/>
</dbReference>
<proteinExistence type="predicted"/>
<evidence type="ECO:0000313" key="2">
    <source>
        <dbReference type="Proteomes" id="UP000821865"/>
    </source>
</evidence>
<name>A0ACB8CAT9_DERSI</name>